<protein>
    <submittedName>
        <fullName evidence="7">Protein-S-isoprenylcysteine O-methyltransferase Ste14</fullName>
    </submittedName>
</protein>
<evidence type="ECO:0000256" key="2">
    <source>
        <dbReference type="ARBA" id="ARBA00022692"/>
    </source>
</evidence>
<feature type="transmembrane region" description="Helical" evidence="5">
    <location>
        <begin position="112"/>
        <end position="132"/>
    </location>
</feature>
<dbReference type="GO" id="GO:0012505">
    <property type="term" value="C:endomembrane system"/>
    <property type="evidence" value="ECO:0007669"/>
    <property type="project" value="UniProtKB-SubCell"/>
</dbReference>
<keyword evidence="8" id="KW-1185">Reference proteome</keyword>
<feature type="transmembrane region" description="Helical" evidence="5">
    <location>
        <begin position="7"/>
        <end position="26"/>
    </location>
</feature>
<dbReference type="InterPro" id="IPR007318">
    <property type="entry name" value="Phopholipid_MeTrfase"/>
</dbReference>
<reference evidence="7 8" key="1">
    <citation type="submission" date="2016-11" db="EMBL/GenBank/DDBJ databases">
        <authorList>
            <person name="Jaros S."/>
            <person name="Januszkiewicz K."/>
            <person name="Wedrychowicz H."/>
        </authorList>
    </citation>
    <scope>NUCLEOTIDE SEQUENCE [LARGE SCALE GENOMIC DNA]</scope>
    <source>
        <strain evidence="7 8">DSM 15692</strain>
    </source>
</reference>
<keyword evidence="7" id="KW-0489">Methyltransferase</keyword>
<evidence type="ECO:0000313" key="7">
    <source>
        <dbReference type="EMBL" id="SHE33245.1"/>
    </source>
</evidence>
<organism evidence="7 8">
    <name type="scientific">Atopostipes suicloacalis DSM 15692</name>
    <dbReference type="NCBI Taxonomy" id="1121025"/>
    <lineage>
        <taxon>Bacteria</taxon>
        <taxon>Bacillati</taxon>
        <taxon>Bacillota</taxon>
        <taxon>Bacilli</taxon>
        <taxon>Lactobacillales</taxon>
        <taxon>Carnobacteriaceae</taxon>
        <taxon>Atopostipes</taxon>
    </lineage>
</organism>
<dbReference type="STRING" id="1121025.SAMN02745249_00227"/>
<name>A0A1M4SM27_9LACT</name>
<accession>A0A1M4SM27</accession>
<dbReference type="Pfam" id="PF14470">
    <property type="entry name" value="bPH_3"/>
    <property type="match status" value="1"/>
</dbReference>
<dbReference type="GO" id="GO:0008168">
    <property type="term" value="F:methyltransferase activity"/>
    <property type="evidence" value="ECO:0007669"/>
    <property type="project" value="UniProtKB-KW"/>
</dbReference>
<dbReference type="Pfam" id="PF04191">
    <property type="entry name" value="PEMT"/>
    <property type="match status" value="1"/>
</dbReference>
<evidence type="ECO:0000256" key="1">
    <source>
        <dbReference type="ARBA" id="ARBA00004127"/>
    </source>
</evidence>
<feature type="transmembrane region" description="Helical" evidence="5">
    <location>
        <begin position="46"/>
        <end position="64"/>
    </location>
</feature>
<dbReference type="EMBL" id="FQUF01000003">
    <property type="protein sequence ID" value="SHE33245.1"/>
    <property type="molecule type" value="Genomic_DNA"/>
</dbReference>
<evidence type="ECO:0000256" key="5">
    <source>
        <dbReference type="SAM" id="Phobius"/>
    </source>
</evidence>
<feature type="domain" description="YokE-like PH" evidence="6">
    <location>
        <begin position="206"/>
        <end position="278"/>
    </location>
</feature>
<dbReference type="AlphaFoldDB" id="A0A1M4SM27"/>
<evidence type="ECO:0000256" key="3">
    <source>
        <dbReference type="ARBA" id="ARBA00022989"/>
    </source>
</evidence>
<sequence>MKTKNLSFTRFCTSGGILMLTVFFLFLSRTTDLLVYFKSTQKIPNLLFILFGILFMGIGSFLGYKTKKQFKTDQEVVRGSHSSRGVYSNVRNPIYSSVFLFSTGVLLTTRNFLSLFIIGLNWFIFTAVIIFIEEPRLIDKLDRDYIEYTIQVNRLIPWFSQHFKTREFTSKDKILLENAEKFFDKEIITPVMGIYFLTLPKIFWFRKGICFITDKEIGFYSYDVFRGHYGQLIPFEKISSFVYGKSNAGYSLRFHASNTSINLYFIQKGDFKKFIEHTKERINL</sequence>
<keyword evidence="4 5" id="KW-0472">Membrane</keyword>
<keyword evidence="2 5" id="KW-0812">Transmembrane</keyword>
<proteinExistence type="predicted"/>
<dbReference type="GO" id="GO:0032259">
    <property type="term" value="P:methylation"/>
    <property type="evidence" value="ECO:0007669"/>
    <property type="project" value="UniProtKB-KW"/>
</dbReference>
<dbReference type="InterPro" id="IPR039519">
    <property type="entry name" value="YokE-like_PH"/>
</dbReference>
<dbReference type="Proteomes" id="UP000184128">
    <property type="component" value="Unassembled WGS sequence"/>
</dbReference>
<keyword evidence="7" id="KW-0808">Transferase</keyword>
<evidence type="ECO:0000256" key="4">
    <source>
        <dbReference type="ARBA" id="ARBA00023136"/>
    </source>
</evidence>
<evidence type="ECO:0000259" key="6">
    <source>
        <dbReference type="Pfam" id="PF14470"/>
    </source>
</evidence>
<dbReference type="Gene3D" id="1.20.120.1630">
    <property type="match status" value="1"/>
</dbReference>
<evidence type="ECO:0000313" key="8">
    <source>
        <dbReference type="Proteomes" id="UP000184128"/>
    </source>
</evidence>
<comment type="subcellular location">
    <subcellularLocation>
        <location evidence="1">Endomembrane system</location>
        <topology evidence="1">Multi-pass membrane protein</topology>
    </subcellularLocation>
</comment>
<gene>
    <name evidence="7" type="ORF">SAMN02745249_00227</name>
</gene>
<keyword evidence="3 5" id="KW-1133">Transmembrane helix</keyword>